<protein>
    <submittedName>
        <fullName evidence="1">Uncharacterized protein</fullName>
    </submittedName>
</protein>
<name>A0ACB9S4L2_9MYRT</name>
<reference evidence="2" key="1">
    <citation type="journal article" date="2023" name="Front. Plant Sci.">
        <title>Chromosomal-level genome assembly of Melastoma candidum provides insights into trichome evolution.</title>
        <authorList>
            <person name="Zhong Y."/>
            <person name="Wu W."/>
            <person name="Sun C."/>
            <person name="Zou P."/>
            <person name="Liu Y."/>
            <person name="Dai S."/>
            <person name="Zhou R."/>
        </authorList>
    </citation>
    <scope>NUCLEOTIDE SEQUENCE [LARGE SCALE GENOMIC DNA]</scope>
</reference>
<organism evidence="1 2">
    <name type="scientific">Melastoma candidum</name>
    <dbReference type="NCBI Taxonomy" id="119954"/>
    <lineage>
        <taxon>Eukaryota</taxon>
        <taxon>Viridiplantae</taxon>
        <taxon>Streptophyta</taxon>
        <taxon>Embryophyta</taxon>
        <taxon>Tracheophyta</taxon>
        <taxon>Spermatophyta</taxon>
        <taxon>Magnoliopsida</taxon>
        <taxon>eudicotyledons</taxon>
        <taxon>Gunneridae</taxon>
        <taxon>Pentapetalae</taxon>
        <taxon>rosids</taxon>
        <taxon>malvids</taxon>
        <taxon>Myrtales</taxon>
        <taxon>Melastomataceae</taxon>
        <taxon>Melastomatoideae</taxon>
        <taxon>Melastomateae</taxon>
        <taxon>Melastoma</taxon>
    </lineage>
</organism>
<keyword evidence="2" id="KW-1185">Reference proteome</keyword>
<dbReference type="Proteomes" id="UP001057402">
    <property type="component" value="Chromosome 2"/>
</dbReference>
<dbReference type="EMBL" id="CM042881">
    <property type="protein sequence ID" value="KAI4386218.1"/>
    <property type="molecule type" value="Genomic_DNA"/>
</dbReference>
<sequence length="81" mass="8505">MSRHRRQASQVLPPPDQLFSATADDLLLDFSDPSLLATSDPPATSKPADGQPKAGTESAAPDTSPSSRAPPKDKPPTRKQG</sequence>
<gene>
    <name evidence="1" type="ORF">MLD38_004169</name>
</gene>
<evidence type="ECO:0000313" key="2">
    <source>
        <dbReference type="Proteomes" id="UP001057402"/>
    </source>
</evidence>
<accession>A0ACB9S4L2</accession>
<comment type="caution">
    <text evidence="1">The sequence shown here is derived from an EMBL/GenBank/DDBJ whole genome shotgun (WGS) entry which is preliminary data.</text>
</comment>
<proteinExistence type="predicted"/>
<evidence type="ECO:0000313" key="1">
    <source>
        <dbReference type="EMBL" id="KAI4386218.1"/>
    </source>
</evidence>